<dbReference type="PRINTS" id="PR01610">
    <property type="entry name" value="CD36ANTIGEN"/>
</dbReference>
<name>A0A0N8P1E2_DROAN</name>
<dbReference type="SMR" id="A0A0N8P1E2"/>
<reference evidence="13 14" key="1">
    <citation type="journal article" date="2007" name="Nature">
        <title>Evolution of genes and genomes on the Drosophila phylogeny.</title>
        <authorList>
            <consortium name="Drosophila 12 Genomes Consortium"/>
            <person name="Clark A.G."/>
            <person name="Eisen M.B."/>
            <person name="Smith D.R."/>
            <person name="Bergman C.M."/>
            <person name="Oliver B."/>
            <person name="Markow T.A."/>
            <person name="Kaufman T.C."/>
            <person name="Kellis M."/>
            <person name="Gelbart W."/>
            <person name="Iyer V.N."/>
            <person name="Pollard D.A."/>
            <person name="Sackton T.B."/>
            <person name="Larracuente A.M."/>
            <person name="Singh N.D."/>
            <person name="Abad J.P."/>
            <person name="Abt D.N."/>
            <person name="Adryan B."/>
            <person name="Aguade M."/>
            <person name="Akashi H."/>
            <person name="Anderson W.W."/>
            <person name="Aquadro C.F."/>
            <person name="Ardell D.H."/>
            <person name="Arguello R."/>
            <person name="Artieri C.G."/>
            <person name="Barbash D.A."/>
            <person name="Barker D."/>
            <person name="Barsanti P."/>
            <person name="Batterham P."/>
            <person name="Batzoglou S."/>
            <person name="Begun D."/>
            <person name="Bhutkar A."/>
            <person name="Blanco E."/>
            <person name="Bosak S.A."/>
            <person name="Bradley R.K."/>
            <person name="Brand A.D."/>
            <person name="Brent M.R."/>
            <person name="Brooks A.N."/>
            <person name="Brown R.H."/>
            <person name="Butlin R.K."/>
            <person name="Caggese C."/>
            <person name="Calvi B.R."/>
            <person name="Bernardo de Carvalho A."/>
            <person name="Caspi A."/>
            <person name="Castrezana S."/>
            <person name="Celniker S.E."/>
            <person name="Chang J.L."/>
            <person name="Chapple C."/>
            <person name="Chatterji S."/>
            <person name="Chinwalla A."/>
            <person name="Civetta A."/>
            <person name="Clifton S.W."/>
            <person name="Comeron J.M."/>
            <person name="Costello J.C."/>
            <person name="Coyne J.A."/>
            <person name="Daub J."/>
            <person name="David R.G."/>
            <person name="Delcher A.L."/>
            <person name="Delehaunty K."/>
            <person name="Do C.B."/>
            <person name="Ebling H."/>
            <person name="Edwards K."/>
            <person name="Eickbush T."/>
            <person name="Evans J.D."/>
            <person name="Filipski A."/>
            <person name="Findeiss S."/>
            <person name="Freyhult E."/>
            <person name="Fulton L."/>
            <person name="Fulton R."/>
            <person name="Garcia A.C."/>
            <person name="Gardiner A."/>
            <person name="Garfield D.A."/>
            <person name="Garvin B.E."/>
            <person name="Gibson G."/>
            <person name="Gilbert D."/>
            <person name="Gnerre S."/>
            <person name="Godfrey J."/>
            <person name="Good R."/>
            <person name="Gotea V."/>
            <person name="Gravely B."/>
            <person name="Greenberg A.J."/>
            <person name="Griffiths-Jones S."/>
            <person name="Gross S."/>
            <person name="Guigo R."/>
            <person name="Gustafson E.A."/>
            <person name="Haerty W."/>
            <person name="Hahn M.W."/>
            <person name="Halligan D.L."/>
            <person name="Halpern A.L."/>
            <person name="Halter G.M."/>
            <person name="Han M.V."/>
            <person name="Heger A."/>
            <person name="Hillier L."/>
            <person name="Hinrichs A.S."/>
            <person name="Holmes I."/>
            <person name="Hoskins R.A."/>
            <person name="Hubisz M.J."/>
            <person name="Hultmark D."/>
            <person name="Huntley M.A."/>
            <person name="Jaffe D.B."/>
            <person name="Jagadeeshan S."/>
            <person name="Jeck W.R."/>
            <person name="Johnson J."/>
            <person name="Jones C.D."/>
            <person name="Jordan W.C."/>
            <person name="Karpen G.H."/>
            <person name="Kataoka E."/>
            <person name="Keightley P.D."/>
            <person name="Kheradpour P."/>
            <person name="Kirkness E.F."/>
            <person name="Koerich L.B."/>
            <person name="Kristiansen K."/>
            <person name="Kudrna D."/>
            <person name="Kulathinal R.J."/>
            <person name="Kumar S."/>
            <person name="Kwok R."/>
            <person name="Lander E."/>
            <person name="Langley C.H."/>
            <person name="Lapoint R."/>
            <person name="Lazzaro B.P."/>
            <person name="Lee S.J."/>
            <person name="Levesque L."/>
            <person name="Li R."/>
            <person name="Lin C.F."/>
            <person name="Lin M.F."/>
            <person name="Lindblad-Toh K."/>
            <person name="Llopart A."/>
            <person name="Long M."/>
            <person name="Low L."/>
            <person name="Lozovsky E."/>
            <person name="Lu J."/>
            <person name="Luo M."/>
            <person name="Machado C.A."/>
            <person name="Makalowski W."/>
            <person name="Marzo M."/>
            <person name="Matsuda M."/>
            <person name="Matzkin L."/>
            <person name="McAllister B."/>
            <person name="McBride C.S."/>
            <person name="McKernan B."/>
            <person name="McKernan K."/>
            <person name="Mendez-Lago M."/>
            <person name="Minx P."/>
            <person name="Mollenhauer M.U."/>
            <person name="Montooth K."/>
            <person name="Mount S.M."/>
            <person name="Mu X."/>
            <person name="Myers E."/>
            <person name="Negre B."/>
            <person name="Newfeld S."/>
            <person name="Nielsen R."/>
            <person name="Noor M.A."/>
            <person name="O'Grady P."/>
            <person name="Pachter L."/>
            <person name="Papaceit M."/>
            <person name="Parisi M.J."/>
            <person name="Parisi M."/>
            <person name="Parts L."/>
            <person name="Pedersen J.S."/>
            <person name="Pesole G."/>
            <person name="Phillippy A.M."/>
            <person name="Ponting C.P."/>
            <person name="Pop M."/>
            <person name="Porcelli D."/>
            <person name="Powell J.R."/>
            <person name="Prohaska S."/>
            <person name="Pruitt K."/>
            <person name="Puig M."/>
            <person name="Quesneville H."/>
            <person name="Ram K.R."/>
            <person name="Rand D."/>
            <person name="Rasmussen M.D."/>
            <person name="Reed L.K."/>
            <person name="Reenan R."/>
            <person name="Reily A."/>
            <person name="Remington K.A."/>
            <person name="Rieger T.T."/>
            <person name="Ritchie M.G."/>
            <person name="Robin C."/>
            <person name="Rogers Y.H."/>
            <person name="Rohde C."/>
            <person name="Rozas J."/>
            <person name="Rubenfield M.J."/>
            <person name="Ruiz A."/>
            <person name="Russo S."/>
            <person name="Salzberg S.L."/>
            <person name="Sanchez-Gracia A."/>
            <person name="Saranga D.J."/>
            <person name="Sato H."/>
            <person name="Schaeffer S.W."/>
            <person name="Schatz M.C."/>
            <person name="Schlenke T."/>
            <person name="Schwartz R."/>
            <person name="Segarra C."/>
            <person name="Singh R.S."/>
            <person name="Sirot L."/>
            <person name="Sirota M."/>
            <person name="Sisneros N.B."/>
            <person name="Smith C.D."/>
            <person name="Smith T.F."/>
            <person name="Spieth J."/>
            <person name="Stage D.E."/>
            <person name="Stark A."/>
            <person name="Stephan W."/>
            <person name="Strausberg R.L."/>
            <person name="Strempel S."/>
            <person name="Sturgill D."/>
            <person name="Sutton G."/>
            <person name="Sutton G.G."/>
            <person name="Tao W."/>
            <person name="Teichmann S."/>
            <person name="Tobari Y.N."/>
            <person name="Tomimura Y."/>
            <person name="Tsolas J.M."/>
            <person name="Valente V.L."/>
            <person name="Venter E."/>
            <person name="Venter J.C."/>
            <person name="Vicario S."/>
            <person name="Vieira F.G."/>
            <person name="Vilella A.J."/>
            <person name="Villasante A."/>
            <person name="Walenz B."/>
            <person name="Wang J."/>
            <person name="Wasserman M."/>
            <person name="Watts T."/>
            <person name="Wilson D."/>
            <person name="Wilson R.K."/>
            <person name="Wing R.A."/>
            <person name="Wolfner M.F."/>
            <person name="Wong A."/>
            <person name="Wong G.K."/>
            <person name="Wu C.I."/>
            <person name="Wu G."/>
            <person name="Yamamoto D."/>
            <person name="Yang H.P."/>
            <person name="Yang S.P."/>
            <person name="Yorke J.A."/>
            <person name="Yoshida K."/>
            <person name="Zdobnov E."/>
            <person name="Zhang P."/>
            <person name="Zhang Y."/>
            <person name="Zimin A.V."/>
            <person name="Baldwin J."/>
            <person name="Abdouelleil A."/>
            <person name="Abdulkadir J."/>
            <person name="Abebe A."/>
            <person name="Abera B."/>
            <person name="Abreu J."/>
            <person name="Acer S.C."/>
            <person name="Aftuck L."/>
            <person name="Alexander A."/>
            <person name="An P."/>
            <person name="Anderson E."/>
            <person name="Anderson S."/>
            <person name="Arachi H."/>
            <person name="Azer M."/>
            <person name="Bachantsang P."/>
            <person name="Barry A."/>
            <person name="Bayul T."/>
            <person name="Berlin A."/>
            <person name="Bessette D."/>
            <person name="Bloom T."/>
            <person name="Blye J."/>
            <person name="Boguslavskiy L."/>
            <person name="Bonnet C."/>
            <person name="Boukhgalter B."/>
            <person name="Bourzgui I."/>
            <person name="Brown A."/>
            <person name="Cahill P."/>
            <person name="Channer S."/>
            <person name="Cheshatsang Y."/>
            <person name="Chuda L."/>
            <person name="Citroen M."/>
            <person name="Collymore A."/>
            <person name="Cooke P."/>
            <person name="Costello M."/>
            <person name="D'Aco K."/>
            <person name="Daza R."/>
            <person name="De Haan G."/>
            <person name="DeGray S."/>
            <person name="DeMaso C."/>
            <person name="Dhargay N."/>
            <person name="Dooley K."/>
            <person name="Dooley E."/>
            <person name="Doricent M."/>
            <person name="Dorje P."/>
            <person name="Dorjee K."/>
            <person name="Dupes A."/>
            <person name="Elong R."/>
            <person name="Falk J."/>
            <person name="Farina A."/>
            <person name="Faro S."/>
            <person name="Ferguson D."/>
            <person name="Fisher S."/>
            <person name="Foley C.D."/>
            <person name="Franke A."/>
            <person name="Friedrich D."/>
            <person name="Gadbois L."/>
            <person name="Gearin G."/>
            <person name="Gearin C.R."/>
            <person name="Giannoukos G."/>
            <person name="Goode T."/>
            <person name="Graham J."/>
            <person name="Grandbois E."/>
            <person name="Grewal S."/>
            <person name="Gyaltsen K."/>
            <person name="Hafez N."/>
            <person name="Hagos B."/>
            <person name="Hall J."/>
            <person name="Henson C."/>
            <person name="Hollinger A."/>
            <person name="Honan T."/>
            <person name="Huard M.D."/>
            <person name="Hughes L."/>
            <person name="Hurhula B."/>
            <person name="Husby M.E."/>
            <person name="Kamat A."/>
            <person name="Kanga B."/>
            <person name="Kashin S."/>
            <person name="Khazanovich D."/>
            <person name="Kisner P."/>
            <person name="Lance K."/>
            <person name="Lara M."/>
            <person name="Lee W."/>
            <person name="Lennon N."/>
            <person name="Letendre F."/>
            <person name="LeVine R."/>
            <person name="Lipovsky A."/>
            <person name="Liu X."/>
            <person name="Liu J."/>
            <person name="Liu S."/>
            <person name="Lokyitsang T."/>
            <person name="Lokyitsang Y."/>
            <person name="Lubonja R."/>
            <person name="Lui A."/>
            <person name="MacDonald P."/>
            <person name="Magnisalis V."/>
            <person name="Maru K."/>
            <person name="Matthews C."/>
            <person name="McCusker W."/>
            <person name="McDonough S."/>
            <person name="Mehta T."/>
            <person name="Meldrim J."/>
            <person name="Meneus L."/>
            <person name="Mihai O."/>
            <person name="Mihalev A."/>
            <person name="Mihova T."/>
            <person name="Mittelman R."/>
            <person name="Mlenga V."/>
            <person name="Montmayeur A."/>
            <person name="Mulrain L."/>
            <person name="Navidi A."/>
            <person name="Naylor J."/>
            <person name="Negash T."/>
            <person name="Nguyen T."/>
            <person name="Nguyen N."/>
            <person name="Nicol R."/>
            <person name="Norbu C."/>
            <person name="Norbu N."/>
            <person name="Novod N."/>
            <person name="O'Neill B."/>
            <person name="Osman S."/>
            <person name="Markiewicz E."/>
            <person name="Oyono O.L."/>
            <person name="Patti C."/>
            <person name="Phunkhang P."/>
            <person name="Pierre F."/>
            <person name="Priest M."/>
            <person name="Raghuraman S."/>
            <person name="Rege F."/>
            <person name="Reyes R."/>
            <person name="Rise C."/>
            <person name="Rogov P."/>
            <person name="Ross K."/>
            <person name="Ryan E."/>
            <person name="Settipalli S."/>
            <person name="Shea T."/>
            <person name="Sherpa N."/>
            <person name="Shi L."/>
            <person name="Shih D."/>
            <person name="Sparrow T."/>
            <person name="Spaulding J."/>
            <person name="Stalker J."/>
            <person name="Stange-Thomann N."/>
            <person name="Stavropoulos S."/>
            <person name="Stone C."/>
            <person name="Strader C."/>
            <person name="Tesfaye S."/>
            <person name="Thomson T."/>
            <person name="Thoulutsang Y."/>
            <person name="Thoulutsang D."/>
            <person name="Topham K."/>
            <person name="Topping I."/>
            <person name="Tsamla T."/>
            <person name="Vassiliev H."/>
            <person name="Vo A."/>
            <person name="Wangchuk T."/>
            <person name="Wangdi T."/>
            <person name="Weiand M."/>
            <person name="Wilkinson J."/>
            <person name="Wilson A."/>
            <person name="Yadav S."/>
            <person name="Young G."/>
            <person name="Yu Q."/>
            <person name="Zembek L."/>
            <person name="Zhong D."/>
            <person name="Zimmer A."/>
            <person name="Zwirko Z."/>
            <person name="Jaffe D.B."/>
            <person name="Alvarez P."/>
            <person name="Brockman W."/>
            <person name="Butler J."/>
            <person name="Chin C."/>
            <person name="Gnerre S."/>
            <person name="Grabherr M."/>
            <person name="Kleber M."/>
            <person name="Mauceli E."/>
            <person name="MacCallum I."/>
        </authorList>
    </citation>
    <scope>NUCLEOTIDE SEQUENCE [LARGE SCALE GENOMIC DNA]</scope>
    <source>
        <strain evidence="14">Tucson 14024-0371.13</strain>
    </source>
</reference>
<sequence>MTLLFFGSLVLISDPVQSILDMQLTLRPGTLMYALWLFPPLDVYINVYIFNYTNVEEFMSGRATKLKVEEVGPYVYKEVLSNHNVTQNEANNTITYTPRREYIFAPERSIGDPMVDFVRAPNIPLMGITTLASGLSMFASLGLGALTRQLKAKPMLNLTVHEYLWGYEDNLVQLAARFVPSWIDFSSFGIMEKLFREGNESNVFNMNLPEPRDRYGIKLPDAPRAYTVDSINYERGFKRWQYDEETNGTLCNRIWGSHDGTLFPLDMDENDEFFLYRRTFCRRLHVKFNQSVSINGMDGLQFTMPPNAFDSHLDDSNSSCFCKNNKCLKRGVGNVSPCYYSMPLAITYPHFLHGDPSLLEPFEGLNPDESRLTSYFVVQPHLGAPMHGTHLRLQANQVVGKVNFNRDMSPFENMVLPLLWVDLNVDEYCWPLRYLIHGIKWAFPLIEWGAALGMLMAGIYHLCAALMLCFWPSNKQQFHKVDQAELGTTVQVISLPVGFRKSSIPSSMQLELEEQHQLLFGPKA</sequence>
<dbReference type="GO" id="GO:0042832">
    <property type="term" value="P:defense response to protozoan"/>
    <property type="evidence" value="ECO:0007669"/>
    <property type="project" value="EnsemblMetazoa"/>
</dbReference>
<keyword evidence="9" id="KW-0325">Glycoprotein</keyword>
<dbReference type="Proteomes" id="UP000007801">
    <property type="component" value="Unassembled WGS sequence"/>
</dbReference>
<keyword evidence="5 11" id="KW-1133">Transmembrane helix</keyword>
<dbReference type="Pfam" id="PF01130">
    <property type="entry name" value="CD36"/>
    <property type="match status" value="1"/>
</dbReference>
<feature type="signal peptide" evidence="12">
    <location>
        <begin position="1"/>
        <end position="18"/>
    </location>
</feature>
<gene>
    <name evidence="13" type="primary">Dana\GF17933</name>
    <name evidence="13" type="synonym">dana_GLEANR_19195</name>
    <name evidence="13" type="ORF">GF17933</name>
</gene>
<keyword evidence="14" id="KW-1185">Reference proteome</keyword>
<accession>A0A0N8P1E2</accession>
<evidence type="ECO:0000256" key="7">
    <source>
        <dbReference type="ARBA" id="ARBA00023157"/>
    </source>
</evidence>
<dbReference type="GO" id="GO:0005044">
    <property type="term" value="F:scavenger receptor activity"/>
    <property type="evidence" value="ECO:0007669"/>
    <property type="project" value="TreeGrafter"/>
</dbReference>
<dbReference type="AlphaFoldDB" id="A0A0N8P1E2"/>
<evidence type="ECO:0000256" key="2">
    <source>
        <dbReference type="ARBA" id="ARBA00010532"/>
    </source>
</evidence>
<evidence type="ECO:0000256" key="9">
    <source>
        <dbReference type="ARBA" id="ARBA00023180"/>
    </source>
</evidence>
<dbReference type="EMBL" id="CH902617">
    <property type="protein sequence ID" value="KPU79676.1"/>
    <property type="molecule type" value="Genomic_DNA"/>
</dbReference>
<dbReference type="GO" id="GO:0005886">
    <property type="term" value="C:plasma membrane"/>
    <property type="evidence" value="ECO:0007669"/>
    <property type="project" value="UniProtKB-SubCell"/>
</dbReference>
<evidence type="ECO:0000256" key="3">
    <source>
        <dbReference type="ARBA" id="ARBA00022475"/>
    </source>
</evidence>
<feature type="chain" id="PRO_5006029024" evidence="12">
    <location>
        <begin position="19"/>
        <end position="524"/>
    </location>
</feature>
<keyword evidence="8" id="KW-0675">Receptor</keyword>
<evidence type="ECO:0000256" key="10">
    <source>
        <dbReference type="PIRSR" id="PIRSR605428-52"/>
    </source>
</evidence>
<dbReference type="GO" id="GO:0005737">
    <property type="term" value="C:cytoplasm"/>
    <property type="evidence" value="ECO:0007669"/>
    <property type="project" value="TreeGrafter"/>
</dbReference>
<evidence type="ECO:0000256" key="5">
    <source>
        <dbReference type="ARBA" id="ARBA00022989"/>
    </source>
</evidence>
<evidence type="ECO:0000256" key="6">
    <source>
        <dbReference type="ARBA" id="ARBA00023136"/>
    </source>
</evidence>
<dbReference type="InterPro" id="IPR005428">
    <property type="entry name" value="CD36/SCARB1/SNMP1"/>
</dbReference>
<evidence type="ECO:0000256" key="11">
    <source>
        <dbReference type="SAM" id="Phobius"/>
    </source>
</evidence>
<organism evidence="13 14">
    <name type="scientific">Drosophila ananassae</name>
    <name type="common">Fruit fly</name>
    <dbReference type="NCBI Taxonomy" id="7217"/>
    <lineage>
        <taxon>Eukaryota</taxon>
        <taxon>Metazoa</taxon>
        <taxon>Ecdysozoa</taxon>
        <taxon>Arthropoda</taxon>
        <taxon>Hexapoda</taxon>
        <taxon>Insecta</taxon>
        <taxon>Pterygota</taxon>
        <taxon>Neoptera</taxon>
        <taxon>Endopterygota</taxon>
        <taxon>Diptera</taxon>
        <taxon>Brachycera</taxon>
        <taxon>Muscomorpha</taxon>
        <taxon>Ephydroidea</taxon>
        <taxon>Drosophilidae</taxon>
        <taxon>Drosophila</taxon>
        <taxon>Sophophora</taxon>
    </lineage>
</organism>
<evidence type="ECO:0000313" key="14">
    <source>
        <dbReference type="Proteomes" id="UP000007801"/>
    </source>
</evidence>
<feature type="disulfide bond" evidence="10">
    <location>
        <begin position="251"/>
        <end position="320"/>
    </location>
</feature>
<keyword evidence="12" id="KW-0732">Signal</keyword>
<proteinExistence type="inferred from homology"/>
<evidence type="ECO:0000256" key="1">
    <source>
        <dbReference type="ARBA" id="ARBA00004651"/>
    </source>
</evidence>
<dbReference type="OrthoDB" id="18585at2759"/>
<keyword evidence="7 10" id="KW-1015">Disulfide bond</keyword>
<dbReference type="InterPro" id="IPR002159">
    <property type="entry name" value="CD36_fam"/>
</dbReference>
<protein>
    <submittedName>
        <fullName evidence="13">Uncharacterized protein, isoform B</fullName>
    </submittedName>
</protein>
<feature type="disulfide bond" evidence="10">
    <location>
        <begin position="322"/>
        <end position="327"/>
    </location>
</feature>
<keyword evidence="6 11" id="KW-0472">Membrane</keyword>
<keyword evidence="3" id="KW-1003">Cell membrane</keyword>
<feature type="transmembrane region" description="Helical" evidence="11">
    <location>
        <begin position="448"/>
        <end position="471"/>
    </location>
</feature>
<comment type="similarity">
    <text evidence="2">Belongs to the CD36 family.</text>
</comment>
<dbReference type="PRINTS" id="PR01609">
    <property type="entry name" value="CD36FAMILY"/>
</dbReference>
<evidence type="ECO:0000313" key="13">
    <source>
        <dbReference type="EMBL" id="KPU79676.1"/>
    </source>
</evidence>
<comment type="subcellular location">
    <subcellularLocation>
        <location evidence="1">Cell membrane</location>
        <topology evidence="1">Multi-pass membrane protein</topology>
    </subcellularLocation>
</comment>
<feature type="disulfide bond" evidence="10">
    <location>
        <begin position="281"/>
        <end position="338"/>
    </location>
</feature>
<evidence type="ECO:0000256" key="12">
    <source>
        <dbReference type="SAM" id="SignalP"/>
    </source>
</evidence>
<dbReference type="PANTHER" id="PTHR11923:SF104">
    <property type="entry name" value="FI07620P"/>
    <property type="match status" value="1"/>
</dbReference>
<evidence type="ECO:0000256" key="4">
    <source>
        <dbReference type="ARBA" id="ARBA00022692"/>
    </source>
</evidence>
<keyword evidence="4 11" id="KW-0812">Transmembrane</keyword>
<evidence type="ECO:0000256" key="8">
    <source>
        <dbReference type="ARBA" id="ARBA00023170"/>
    </source>
</evidence>
<dbReference type="PANTHER" id="PTHR11923">
    <property type="entry name" value="SCAVENGER RECEPTOR CLASS B TYPE-1 SR-B1"/>
    <property type="match status" value="1"/>
</dbReference>